<dbReference type="InterPro" id="IPR018247">
    <property type="entry name" value="EF_Hand_1_Ca_BS"/>
</dbReference>
<dbReference type="InterPro" id="IPR011992">
    <property type="entry name" value="EF-hand-dom_pair"/>
</dbReference>
<dbReference type="GO" id="GO:0005509">
    <property type="term" value="F:calcium ion binding"/>
    <property type="evidence" value="ECO:0007669"/>
    <property type="project" value="InterPro"/>
</dbReference>
<dbReference type="UniPathway" id="UPA00085"/>
<evidence type="ECO:0000256" key="11">
    <source>
        <dbReference type="ARBA" id="ARBA00023136"/>
    </source>
</evidence>
<protein>
    <submittedName>
        <fullName evidence="18">Lysophosphatidylcholine acyltransferase 2</fullName>
    </submittedName>
</protein>
<dbReference type="SMART" id="SM00563">
    <property type="entry name" value="PlsC"/>
    <property type="match status" value="1"/>
</dbReference>
<reference evidence="18" key="2">
    <citation type="submission" date="2025-09" db="UniProtKB">
        <authorList>
            <consortium name="Ensembl"/>
        </authorList>
    </citation>
    <scope>IDENTIFICATION</scope>
</reference>
<evidence type="ECO:0000256" key="10">
    <source>
        <dbReference type="ARBA" id="ARBA00023098"/>
    </source>
</evidence>
<evidence type="ECO:0000256" key="5">
    <source>
        <dbReference type="ARBA" id="ARBA00022679"/>
    </source>
</evidence>
<dbReference type="GO" id="GO:0042171">
    <property type="term" value="F:lysophosphatidic acid acyltransferase activity"/>
    <property type="evidence" value="ECO:0007669"/>
    <property type="project" value="TreeGrafter"/>
</dbReference>
<sequence length="493" mass="55378">MPPQRVYALPRQRSLLLPAVINPFTHDLKLTKAEKIKCFLLGIILVPLRGIFLLLVLMVMWPVSVMITFRQSLKGAVEPMTGWRRFMHKRVMTFLGRLYFFGMGFRVVVKGKQASSVKAPILAVAPHSSFFDAIVCIEAGLPSTVSRSESLEAPVFGRFLRCVQPVLVSRKDPDSRRNTILEIERRAKSGGHWPQVLIFPEGTCTNRSCLITFKQGAFVPGVPVQPVLIKYPNKLLLLTLCQLYTAVEVEFLPPQIPTEMEKKCPIKFAQSVRAVMAESLGLPVTDHTYEDCRLMIAAGELTLPMEAGLVEFTKISRKLELKWDSVKKELESFANIACSCKGGRITIEEFASFLKLPISPALQELFSLFDRNGDGTIDFREYVIGVTVLCRPANNEEVIQTAFKLFDIDEDNCITQEEFSSLLRSALGVCDLDVHSLFKEIDTDGSGHITYGLYANCSIYHSDKIEVSSQSSKIYTFTQTNHQTQLSDTIIFF</sequence>
<comment type="pathway">
    <text evidence="2">Lipid metabolism; phospholipid metabolism.</text>
</comment>
<keyword evidence="7" id="KW-0479">Metal-binding</keyword>
<gene>
    <name evidence="18" type="primary">LOC107548918</name>
</gene>
<dbReference type="GO" id="GO:0047184">
    <property type="term" value="F:1-acylglycerophosphocholine O-acyltransferase activity"/>
    <property type="evidence" value="ECO:0007669"/>
    <property type="project" value="TreeGrafter"/>
</dbReference>
<dbReference type="CDD" id="cd00051">
    <property type="entry name" value="EFh"/>
    <property type="match status" value="2"/>
</dbReference>
<dbReference type="CDD" id="cd07991">
    <property type="entry name" value="LPLAT_LPCAT1-like"/>
    <property type="match status" value="1"/>
</dbReference>
<feature type="transmembrane region" description="Helical" evidence="16">
    <location>
        <begin position="38"/>
        <end position="61"/>
    </location>
</feature>
<dbReference type="AlphaFoldDB" id="A0A672LPC9"/>
<accession>A0A672LPC9</accession>
<evidence type="ECO:0000256" key="4">
    <source>
        <dbReference type="ARBA" id="ARBA00022516"/>
    </source>
</evidence>
<keyword evidence="14" id="KW-0012">Acyltransferase</keyword>
<dbReference type="InterPro" id="IPR045252">
    <property type="entry name" value="LPCAT1-like"/>
</dbReference>
<name>A0A672LPC9_SINGR</name>
<dbReference type="Pfam" id="PF00036">
    <property type="entry name" value="EF-hand_1"/>
    <property type="match status" value="1"/>
</dbReference>
<evidence type="ECO:0000259" key="17">
    <source>
        <dbReference type="PROSITE" id="PS50222"/>
    </source>
</evidence>
<dbReference type="Pfam" id="PF13499">
    <property type="entry name" value="EF-hand_7"/>
    <property type="match status" value="1"/>
</dbReference>
<keyword evidence="8" id="KW-0106">Calcium</keyword>
<comment type="subcellular location">
    <subcellularLocation>
        <location evidence="1">Membrane</location>
    </subcellularLocation>
</comment>
<feature type="domain" description="EF-hand" evidence="17">
    <location>
        <begin position="357"/>
        <end position="392"/>
    </location>
</feature>
<evidence type="ECO:0000256" key="13">
    <source>
        <dbReference type="ARBA" id="ARBA00023264"/>
    </source>
</evidence>
<dbReference type="PANTHER" id="PTHR23063:SF21">
    <property type="entry name" value="LYSOPHOSPHATIDYLCHOLINE ACYLTRANSFERASE 2"/>
    <property type="match status" value="1"/>
</dbReference>
<dbReference type="Pfam" id="PF01553">
    <property type="entry name" value="Acyltransferase"/>
    <property type="match status" value="1"/>
</dbReference>
<evidence type="ECO:0000256" key="15">
    <source>
        <dbReference type="ARBA" id="ARBA00025707"/>
    </source>
</evidence>
<dbReference type="GO" id="GO:0008654">
    <property type="term" value="P:phospholipid biosynthetic process"/>
    <property type="evidence" value="ECO:0007669"/>
    <property type="project" value="UniProtKB-KW"/>
</dbReference>
<keyword evidence="9 16" id="KW-1133">Transmembrane helix</keyword>
<keyword evidence="19" id="KW-1185">Reference proteome</keyword>
<dbReference type="SUPFAM" id="SSF47473">
    <property type="entry name" value="EF-hand"/>
    <property type="match status" value="1"/>
</dbReference>
<dbReference type="SUPFAM" id="SSF69593">
    <property type="entry name" value="Glycerol-3-phosphate (1)-acyltransferase"/>
    <property type="match status" value="1"/>
</dbReference>
<evidence type="ECO:0000256" key="12">
    <source>
        <dbReference type="ARBA" id="ARBA00023209"/>
    </source>
</evidence>
<evidence type="ECO:0000256" key="2">
    <source>
        <dbReference type="ARBA" id="ARBA00005074"/>
    </source>
</evidence>
<keyword evidence="13" id="KW-1208">Phospholipid metabolism</keyword>
<dbReference type="PANTHER" id="PTHR23063">
    <property type="entry name" value="PHOSPHOLIPID ACYLTRANSFERASE"/>
    <property type="match status" value="1"/>
</dbReference>
<comment type="pathway">
    <text evidence="15">Phospholipid metabolism.</text>
</comment>
<evidence type="ECO:0000313" key="19">
    <source>
        <dbReference type="Proteomes" id="UP000472262"/>
    </source>
</evidence>
<evidence type="ECO:0000256" key="3">
    <source>
        <dbReference type="ARBA" id="ARBA00008655"/>
    </source>
</evidence>
<dbReference type="InterPro" id="IPR002123">
    <property type="entry name" value="Plipid/glycerol_acylTrfase"/>
</dbReference>
<dbReference type="GO" id="GO:0005783">
    <property type="term" value="C:endoplasmic reticulum"/>
    <property type="evidence" value="ECO:0007669"/>
    <property type="project" value="TreeGrafter"/>
</dbReference>
<evidence type="ECO:0000256" key="1">
    <source>
        <dbReference type="ARBA" id="ARBA00004370"/>
    </source>
</evidence>
<dbReference type="InterPro" id="IPR002048">
    <property type="entry name" value="EF_hand_dom"/>
</dbReference>
<keyword evidence="4" id="KW-0444">Lipid biosynthesis</keyword>
<keyword evidence="10" id="KW-0443">Lipid metabolism</keyword>
<keyword evidence="12" id="KW-0594">Phospholipid biosynthesis</keyword>
<dbReference type="Gene3D" id="1.10.238.10">
    <property type="entry name" value="EF-hand"/>
    <property type="match status" value="1"/>
</dbReference>
<dbReference type="PROSITE" id="PS00018">
    <property type="entry name" value="EF_HAND_1"/>
    <property type="match status" value="2"/>
</dbReference>
<comment type="similarity">
    <text evidence="3">Belongs to the 1-acyl-sn-glycerol-3-phosphate acyltransferase family.</text>
</comment>
<evidence type="ECO:0000256" key="6">
    <source>
        <dbReference type="ARBA" id="ARBA00022692"/>
    </source>
</evidence>
<reference evidence="18" key="1">
    <citation type="submission" date="2025-08" db="UniProtKB">
        <authorList>
            <consortium name="Ensembl"/>
        </authorList>
    </citation>
    <scope>IDENTIFICATION</scope>
</reference>
<organism evidence="18 19">
    <name type="scientific">Sinocyclocheilus grahami</name>
    <name type="common">Dianchi golden-line fish</name>
    <name type="synonym">Barbus grahami</name>
    <dbReference type="NCBI Taxonomy" id="75366"/>
    <lineage>
        <taxon>Eukaryota</taxon>
        <taxon>Metazoa</taxon>
        <taxon>Chordata</taxon>
        <taxon>Craniata</taxon>
        <taxon>Vertebrata</taxon>
        <taxon>Euteleostomi</taxon>
        <taxon>Actinopterygii</taxon>
        <taxon>Neopterygii</taxon>
        <taxon>Teleostei</taxon>
        <taxon>Ostariophysi</taxon>
        <taxon>Cypriniformes</taxon>
        <taxon>Cyprinidae</taxon>
        <taxon>Cyprininae</taxon>
        <taxon>Sinocyclocheilus</taxon>
    </lineage>
</organism>
<evidence type="ECO:0000256" key="8">
    <source>
        <dbReference type="ARBA" id="ARBA00022837"/>
    </source>
</evidence>
<evidence type="ECO:0000313" key="18">
    <source>
        <dbReference type="Ensembl" id="ENSSGRP00000025624.1"/>
    </source>
</evidence>
<evidence type="ECO:0000256" key="14">
    <source>
        <dbReference type="ARBA" id="ARBA00023315"/>
    </source>
</evidence>
<evidence type="ECO:0000256" key="7">
    <source>
        <dbReference type="ARBA" id="ARBA00022723"/>
    </source>
</evidence>
<keyword evidence="11 16" id="KW-0472">Membrane</keyword>
<dbReference type="SMART" id="SM00054">
    <property type="entry name" value="EFh"/>
    <property type="match status" value="3"/>
</dbReference>
<proteinExistence type="inferred from homology"/>
<dbReference type="PROSITE" id="PS50222">
    <property type="entry name" value="EF_HAND_2"/>
    <property type="match status" value="2"/>
</dbReference>
<dbReference type="Proteomes" id="UP000472262">
    <property type="component" value="Unassembled WGS sequence"/>
</dbReference>
<keyword evidence="6 16" id="KW-0812">Transmembrane</keyword>
<dbReference type="Ensembl" id="ENSSGRT00000027615.1">
    <property type="protein sequence ID" value="ENSSGRP00000025624.1"/>
    <property type="gene ID" value="ENSSGRG00000014844.1"/>
</dbReference>
<evidence type="ECO:0000256" key="9">
    <source>
        <dbReference type="ARBA" id="ARBA00022989"/>
    </source>
</evidence>
<feature type="domain" description="EF-hand" evidence="17">
    <location>
        <begin position="394"/>
        <end position="429"/>
    </location>
</feature>
<evidence type="ECO:0000256" key="16">
    <source>
        <dbReference type="SAM" id="Phobius"/>
    </source>
</evidence>
<keyword evidence="5" id="KW-0808">Transferase</keyword>
<dbReference type="GO" id="GO:0016020">
    <property type="term" value="C:membrane"/>
    <property type="evidence" value="ECO:0007669"/>
    <property type="project" value="UniProtKB-SubCell"/>
</dbReference>